<proteinExistence type="predicted"/>
<dbReference type="InterPro" id="IPR012340">
    <property type="entry name" value="NA-bd_OB-fold"/>
</dbReference>
<name>A0A6P0GK42_9ACTN</name>
<feature type="transmembrane region" description="Helical" evidence="1">
    <location>
        <begin position="49"/>
        <end position="70"/>
    </location>
</feature>
<dbReference type="EMBL" id="JAAGWE010000029">
    <property type="protein sequence ID" value="NEM07669.1"/>
    <property type="molecule type" value="Genomic_DNA"/>
</dbReference>
<keyword evidence="1" id="KW-0812">Transmembrane</keyword>
<organism evidence="2 3">
    <name type="scientific">Geodermatophilus normandii</name>
    <dbReference type="NCBI Taxonomy" id="1137989"/>
    <lineage>
        <taxon>Bacteria</taxon>
        <taxon>Bacillati</taxon>
        <taxon>Actinomycetota</taxon>
        <taxon>Actinomycetes</taxon>
        <taxon>Geodermatophilales</taxon>
        <taxon>Geodermatophilaceae</taxon>
        <taxon>Geodermatophilus</taxon>
    </lineage>
</organism>
<dbReference type="Gene3D" id="2.40.50.140">
    <property type="entry name" value="Nucleic acid-binding proteins"/>
    <property type="match status" value="1"/>
</dbReference>
<accession>A0A6P0GK42</accession>
<keyword evidence="1" id="KW-0472">Membrane</keyword>
<feature type="transmembrane region" description="Helical" evidence="1">
    <location>
        <begin position="76"/>
        <end position="97"/>
    </location>
</feature>
<protein>
    <submittedName>
        <fullName evidence="2">Uncharacterized protein</fullName>
    </submittedName>
</protein>
<sequence length="189" mass="18656">MQGRTVSAVATAFLVVGGIGVALLVLSLVVGEIAHLGAADADGPVSLEVVAALLGGVGFGGAAATALVPASLSTSLTVLVALLVGVVVAVPLAWGAYRLSRALRDMPTTETLTRHHLAGAQGVVVSAVPAGGFGEVRLDLAGQGLKYAARSDAPLRAGTPVYVVEALSETAVHVVSTAPDPLPDLGDPA</sequence>
<keyword evidence="1" id="KW-1133">Transmembrane helix</keyword>
<evidence type="ECO:0000313" key="2">
    <source>
        <dbReference type="EMBL" id="NEM07669.1"/>
    </source>
</evidence>
<feature type="transmembrane region" description="Helical" evidence="1">
    <location>
        <begin position="6"/>
        <end position="29"/>
    </location>
</feature>
<gene>
    <name evidence="2" type="ORF">GCU54_16860</name>
</gene>
<reference evidence="2 3" key="1">
    <citation type="submission" date="2019-12" db="EMBL/GenBank/DDBJ databases">
        <title>WGS of CPCC 203550 I12A-02606.</title>
        <authorList>
            <person name="Jiang Z."/>
        </authorList>
    </citation>
    <scope>NUCLEOTIDE SEQUENCE [LARGE SCALE GENOMIC DNA]</scope>
    <source>
        <strain evidence="2 3">I12A-02606</strain>
    </source>
</reference>
<comment type="caution">
    <text evidence="2">The sequence shown here is derived from an EMBL/GenBank/DDBJ whole genome shotgun (WGS) entry which is preliminary data.</text>
</comment>
<evidence type="ECO:0000313" key="3">
    <source>
        <dbReference type="Proteomes" id="UP000471126"/>
    </source>
</evidence>
<dbReference type="Proteomes" id="UP000471126">
    <property type="component" value="Unassembled WGS sequence"/>
</dbReference>
<dbReference type="AlphaFoldDB" id="A0A6P0GK42"/>
<evidence type="ECO:0000256" key="1">
    <source>
        <dbReference type="SAM" id="Phobius"/>
    </source>
</evidence>